<evidence type="ECO:0000313" key="3">
    <source>
        <dbReference type="Proteomes" id="UP000246800"/>
    </source>
</evidence>
<dbReference type="RefSeq" id="WP_065354444.1">
    <property type="nucleotide sequence ID" value="NZ_JAENCE010000001.1"/>
</dbReference>
<reference evidence="2 3" key="1">
    <citation type="journal article" date="2018" name="Vet. Microbiol.">
        <title>Clonal diversity and geographic distribution of methicillin-resistant Staphylococcus pseudintermedius from Australian animals: Discovery of novel sequence types.</title>
        <authorList>
            <person name="Worthing K.A."/>
            <person name="Abraham S."/>
            <person name="Coombs G.W."/>
            <person name="Pang S."/>
            <person name="Saputra S."/>
            <person name="Jordan D."/>
            <person name="Trott D.J."/>
            <person name="Norris J.M."/>
        </authorList>
    </citation>
    <scope>NUCLEOTIDE SEQUENCE [LARGE SCALE GENOMIC DNA]</scope>
    <source>
        <strain evidence="2 3">ST525 1</strain>
    </source>
</reference>
<name>A0A317YQ92_STAPS</name>
<sequence length="103" mass="11800">MKLKQNVLLIRHHNVFNCFFEIAENCSRVEIKRDGQLKSNNRLSGLLMNRGKYPSMSIFTINNKDSALAILLLSPRCICNPKELKPHNSQKKPNKKANAQTVH</sequence>
<evidence type="ECO:0000313" key="2">
    <source>
        <dbReference type="EMBL" id="PWZ73353.1"/>
    </source>
</evidence>
<evidence type="ECO:0000256" key="1">
    <source>
        <dbReference type="SAM" id="MobiDB-lite"/>
    </source>
</evidence>
<organism evidence="2 3">
    <name type="scientific">Staphylococcus pseudintermedius</name>
    <dbReference type="NCBI Taxonomy" id="283734"/>
    <lineage>
        <taxon>Bacteria</taxon>
        <taxon>Bacillati</taxon>
        <taxon>Bacillota</taxon>
        <taxon>Bacilli</taxon>
        <taxon>Bacillales</taxon>
        <taxon>Staphylococcaceae</taxon>
        <taxon>Staphylococcus</taxon>
        <taxon>Staphylococcus intermedius group</taxon>
    </lineage>
</organism>
<dbReference type="Proteomes" id="UP000246800">
    <property type="component" value="Unassembled WGS sequence"/>
</dbReference>
<dbReference type="EMBL" id="QEIT01000071">
    <property type="protein sequence ID" value="PWZ73353.1"/>
    <property type="molecule type" value="Genomic_DNA"/>
</dbReference>
<accession>A0A317YQ92</accession>
<comment type="caution">
    <text evidence="2">The sequence shown here is derived from an EMBL/GenBank/DDBJ whole genome shotgun (WGS) entry which is preliminary data.</text>
</comment>
<proteinExistence type="predicted"/>
<protein>
    <submittedName>
        <fullName evidence="2">Uncharacterized protein</fullName>
    </submittedName>
</protein>
<gene>
    <name evidence="2" type="ORF">DD902_11065</name>
</gene>
<feature type="region of interest" description="Disordered" evidence="1">
    <location>
        <begin position="83"/>
        <end position="103"/>
    </location>
</feature>
<dbReference type="AlphaFoldDB" id="A0A317YQ92"/>